<feature type="non-terminal residue" evidence="2">
    <location>
        <position position="134"/>
    </location>
</feature>
<feature type="transmembrane region" description="Helical" evidence="1">
    <location>
        <begin position="113"/>
        <end position="131"/>
    </location>
</feature>
<dbReference type="GeneID" id="85442779"/>
<gene>
    <name evidence="2" type="ORF">LY79DRAFT_563260</name>
</gene>
<comment type="caution">
    <text evidence="2">The sequence shown here is derived from an EMBL/GenBank/DDBJ whole genome shotgun (WGS) entry which is preliminary data.</text>
</comment>
<evidence type="ECO:0000313" key="2">
    <source>
        <dbReference type="EMBL" id="KAK1579734.1"/>
    </source>
</evidence>
<keyword evidence="1" id="KW-0812">Transmembrane</keyword>
<dbReference type="Proteomes" id="UP001230504">
    <property type="component" value="Unassembled WGS sequence"/>
</dbReference>
<reference evidence="2" key="1">
    <citation type="submission" date="2021-06" db="EMBL/GenBank/DDBJ databases">
        <title>Comparative genomics, transcriptomics and evolutionary studies reveal genomic signatures of adaptation to plant cell wall in hemibiotrophic fungi.</title>
        <authorList>
            <consortium name="DOE Joint Genome Institute"/>
            <person name="Baroncelli R."/>
            <person name="Diaz J.F."/>
            <person name="Benocci T."/>
            <person name="Peng M."/>
            <person name="Battaglia E."/>
            <person name="Haridas S."/>
            <person name="Andreopoulos W."/>
            <person name="Labutti K."/>
            <person name="Pangilinan J."/>
            <person name="Floch G.L."/>
            <person name="Makela M.R."/>
            <person name="Henrissat B."/>
            <person name="Grigoriev I.V."/>
            <person name="Crouch J.A."/>
            <person name="De Vries R.P."/>
            <person name="Sukno S.A."/>
            <person name="Thon M.R."/>
        </authorList>
    </citation>
    <scope>NUCLEOTIDE SEQUENCE</scope>
    <source>
        <strain evidence="2">CBS 125086</strain>
    </source>
</reference>
<feature type="transmembrane region" description="Helical" evidence="1">
    <location>
        <begin position="20"/>
        <end position="43"/>
    </location>
</feature>
<keyword evidence="1" id="KW-1133">Transmembrane helix</keyword>
<dbReference type="RefSeq" id="XP_060410837.1">
    <property type="nucleotide sequence ID" value="XM_060558539.1"/>
</dbReference>
<accession>A0AAD8PTC7</accession>
<protein>
    <submittedName>
        <fullName evidence="2">Uncharacterized protein</fullName>
    </submittedName>
</protein>
<evidence type="ECO:0000256" key="1">
    <source>
        <dbReference type="SAM" id="Phobius"/>
    </source>
</evidence>
<sequence length="134" mass="14883">MAIGGEGEGKPGPIAWANVAIFPGFVLFYFIFCSLSLSLSLSFSRVKLDLKSLESLNPSLPFYRNPLRGTLAPQGPWYGRIGIHRTPVPFASFVRQMVCRAGMGPGAGKMHVLGFYLWWLFFFFFSSSTLAEHV</sequence>
<keyword evidence="1" id="KW-0472">Membrane</keyword>
<dbReference type="EMBL" id="JAHLJV010000062">
    <property type="protein sequence ID" value="KAK1579734.1"/>
    <property type="molecule type" value="Genomic_DNA"/>
</dbReference>
<proteinExistence type="predicted"/>
<organism evidence="2 3">
    <name type="scientific">Colletotrichum navitas</name>
    <dbReference type="NCBI Taxonomy" id="681940"/>
    <lineage>
        <taxon>Eukaryota</taxon>
        <taxon>Fungi</taxon>
        <taxon>Dikarya</taxon>
        <taxon>Ascomycota</taxon>
        <taxon>Pezizomycotina</taxon>
        <taxon>Sordariomycetes</taxon>
        <taxon>Hypocreomycetidae</taxon>
        <taxon>Glomerellales</taxon>
        <taxon>Glomerellaceae</taxon>
        <taxon>Colletotrichum</taxon>
        <taxon>Colletotrichum graminicola species complex</taxon>
    </lineage>
</organism>
<name>A0AAD8PTC7_9PEZI</name>
<keyword evidence="3" id="KW-1185">Reference proteome</keyword>
<evidence type="ECO:0000313" key="3">
    <source>
        <dbReference type="Proteomes" id="UP001230504"/>
    </source>
</evidence>
<dbReference type="AlphaFoldDB" id="A0AAD8PTC7"/>